<accession>A0ACC0TZV9</accession>
<keyword evidence="2" id="KW-1185">Reference proteome</keyword>
<dbReference type="EMBL" id="JAGFNK010000252">
    <property type="protein sequence ID" value="KAI9455371.1"/>
    <property type="molecule type" value="Genomic_DNA"/>
</dbReference>
<evidence type="ECO:0000313" key="2">
    <source>
        <dbReference type="Proteomes" id="UP001207468"/>
    </source>
</evidence>
<organism evidence="1 2">
    <name type="scientific">Russula earlei</name>
    <dbReference type="NCBI Taxonomy" id="71964"/>
    <lineage>
        <taxon>Eukaryota</taxon>
        <taxon>Fungi</taxon>
        <taxon>Dikarya</taxon>
        <taxon>Basidiomycota</taxon>
        <taxon>Agaricomycotina</taxon>
        <taxon>Agaricomycetes</taxon>
        <taxon>Russulales</taxon>
        <taxon>Russulaceae</taxon>
        <taxon>Russula</taxon>
    </lineage>
</organism>
<sequence>MAVDLPWPSSFSSLLSSNYCTRLLPLHESPTLGCTSAHFGRSRLTGASTSIPLGRKNCFSMPLRLSKVLPIHSIAQFISRTSSGCCWIMFSKDRQAPIFAMYCMSFQIARIWTAISMGLKPWRLSRGCRRRTRRDRSFPVFSIVCCWLDAFAERISCCIVNTHLSPPAHSLPVQIKGHTRQTCDNRDIHRQEVRPSHANGIMNDWGRFRWATAKPQHCGSPVLSCAGREARSIGGVEYYWWCL</sequence>
<dbReference type="Proteomes" id="UP001207468">
    <property type="component" value="Unassembled WGS sequence"/>
</dbReference>
<evidence type="ECO:0000313" key="1">
    <source>
        <dbReference type="EMBL" id="KAI9455371.1"/>
    </source>
</evidence>
<protein>
    <submittedName>
        <fullName evidence="1">Uncharacterized protein</fullName>
    </submittedName>
</protein>
<name>A0ACC0TZV9_9AGAM</name>
<proteinExistence type="predicted"/>
<reference evidence="1" key="1">
    <citation type="submission" date="2021-03" db="EMBL/GenBank/DDBJ databases">
        <title>Evolutionary priming and transition to the ectomycorrhizal habit in an iconic lineage of mushroom-forming fungi: is preadaptation a requirement?</title>
        <authorList>
            <consortium name="DOE Joint Genome Institute"/>
            <person name="Looney B.P."/>
            <person name="Miyauchi S."/>
            <person name="Morin E."/>
            <person name="Drula E."/>
            <person name="Courty P.E."/>
            <person name="Chicoki N."/>
            <person name="Fauchery L."/>
            <person name="Kohler A."/>
            <person name="Kuo A."/>
            <person name="LaButti K."/>
            <person name="Pangilinan J."/>
            <person name="Lipzen A."/>
            <person name="Riley R."/>
            <person name="Andreopoulos W."/>
            <person name="He G."/>
            <person name="Johnson J."/>
            <person name="Barry K.W."/>
            <person name="Grigoriev I.V."/>
            <person name="Nagy L."/>
            <person name="Hibbett D."/>
            <person name="Henrissat B."/>
            <person name="Matheny P.B."/>
            <person name="Labbe J."/>
            <person name="Martin A.F."/>
        </authorList>
    </citation>
    <scope>NUCLEOTIDE SEQUENCE</scope>
    <source>
        <strain evidence="1">BPL698</strain>
    </source>
</reference>
<comment type="caution">
    <text evidence="1">The sequence shown here is derived from an EMBL/GenBank/DDBJ whole genome shotgun (WGS) entry which is preliminary data.</text>
</comment>
<gene>
    <name evidence="1" type="ORF">F5148DRAFT_1226097</name>
</gene>